<dbReference type="GO" id="GO:0005615">
    <property type="term" value="C:extracellular space"/>
    <property type="evidence" value="ECO:0007669"/>
    <property type="project" value="UniProtKB-ARBA"/>
</dbReference>
<proteinExistence type="predicted"/>
<accession>A0A6P7F9J3</accession>
<keyword evidence="2" id="KW-1015">Disulfide bond</keyword>
<keyword evidence="3" id="KW-0325">Glycoprotein</keyword>
<keyword evidence="1 4" id="KW-0732">Signal</keyword>
<dbReference type="GO" id="GO:0005121">
    <property type="term" value="F:Toll binding"/>
    <property type="evidence" value="ECO:0007669"/>
    <property type="project" value="TreeGrafter"/>
</dbReference>
<organism evidence="6">
    <name type="scientific">Diabrotica virgifera virgifera</name>
    <name type="common">western corn rootworm</name>
    <dbReference type="NCBI Taxonomy" id="50390"/>
    <lineage>
        <taxon>Eukaryota</taxon>
        <taxon>Metazoa</taxon>
        <taxon>Ecdysozoa</taxon>
        <taxon>Arthropoda</taxon>
        <taxon>Hexapoda</taxon>
        <taxon>Insecta</taxon>
        <taxon>Pterygota</taxon>
        <taxon>Neoptera</taxon>
        <taxon>Endopterygota</taxon>
        <taxon>Coleoptera</taxon>
        <taxon>Polyphaga</taxon>
        <taxon>Cucujiformia</taxon>
        <taxon>Chrysomeloidea</taxon>
        <taxon>Chrysomelidae</taxon>
        <taxon>Galerucinae</taxon>
        <taxon>Diabroticina</taxon>
        <taxon>Diabroticites</taxon>
        <taxon>Diabrotica</taxon>
    </lineage>
</organism>
<dbReference type="PANTHER" id="PTHR23199:SF12">
    <property type="entry name" value="NEUROTROPHIN 1-RELATED"/>
    <property type="match status" value="1"/>
</dbReference>
<evidence type="ECO:0000256" key="3">
    <source>
        <dbReference type="ARBA" id="ARBA00023180"/>
    </source>
</evidence>
<feature type="signal peptide" evidence="4">
    <location>
        <begin position="1"/>
        <end position="24"/>
    </location>
</feature>
<dbReference type="GO" id="GO:0021556">
    <property type="term" value="P:central nervous system formation"/>
    <property type="evidence" value="ECO:0007669"/>
    <property type="project" value="TreeGrafter"/>
</dbReference>
<dbReference type="Gene3D" id="2.10.90.10">
    <property type="entry name" value="Cystine-knot cytokines"/>
    <property type="match status" value="1"/>
</dbReference>
<evidence type="ECO:0000259" key="5">
    <source>
        <dbReference type="Pfam" id="PF16077"/>
    </source>
</evidence>
<feature type="domain" description="Spaetzle" evidence="5">
    <location>
        <begin position="97"/>
        <end position="189"/>
    </location>
</feature>
<dbReference type="InterPro" id="IPR032104">
    <property type="entry name" value="Spaetzle"/>
</dbReference>
<dbReference type="AlphaFoldDB" id="A0A6P7F9J3"/>
<evidence type="ECO:0000256" key="2">
    <source>
        <dbReference type="ARBA" id="ARBA00023157"/>
    </source>
</evidence>
<feature type="chain" id="PRO_5028095885" evidence="4">
    <location>
        <begin position="25"/>
        <end position="197"/>
    </location>
</feature>
<sequence length="197" mass="22435">MYLNITTFCITLSFLLVFVISTKTQKPAPLTKRRFIPKKTACDLNQLCTNSTAYPKLAIKRLLKRNKKQFGYLAGSVIAPAFDFTSDLLRAPEVEENMCRTKKISMTPKVAFDIKKNRKFIVNVEDFQQIITYETCIDLGESCFGNSAIPNDFETLCKQAYTVVRLLSVTHTGKLEYSYFPVPSTCVCSYRKLNDYG</sequence>
<dbReference type="InterPro" id="IPR029034">
    <property type="entry name" value="Cystine-knot_cytokine"/>
</dbReference>
<dbReference type="Pfam" id="PF16077">
    <property type="entry name" value="Spaetzle"/>
    <property type="match status" value="1"/>
</dbReference>
<gene>
    <name evidence="6" type="primary">LOC114326108</name>
</gene>
<protein>
    <submittedName>
        <fullName evidence="6">Uncharacterized protein LOC114326108</fullName>
    </submittedName>
</protein>
<dbReference type="RefSeq" id="XP_028130140.1">
    <property type="nucleotide sequence ID" value="XM_028274339.1"/>
</dbReference>
<dbReference type="GO" id="GO:0045087">
    <property type="term" value="P:innate immune response"/>
    <property type="evidence" value="ECO:0007669"/>
    <property type="project" value="TreeGrafter"/>
</dbReference>
<name>A0A6P7F9J3_DIAVI</name>
<dbReference type="SUPFAM" id="SSF57501">
    <property type="entry name" value="Cystine-knot cytokines"/>
    <property type="match status" value="1"/>
</dbReference>
<dbReference type="InterPro" id="IPR052444">
    <property type="entry name" value="Spz/Toll_ligand-like"/>
</dbReference>
<dbReference type="OrthoDB" id="6359065at2759"/>
<dbReference type="GO" id="GO:0008083">
    <property type="term" value="F:growth factor activity"/>
    <property type="evidence" value="ECO:0007669"/>
    <property type="project" value="TreeGrafter"/>
</dbReference>
<evidence type="ECO:0000313" key="6">
    <source>
        <dbReference type="RefSeq" id="XP_028130140.1"/>
    </source>
</evidence>
<evidence type="ECO:0000256" key="1">
    <source>
        <dbReference type="ARBA" id="ARBA00022729"/>
    </source>
</evidence>
<reference evidence="6" key="1">
    <citation type="submission" date="2025-08" db="UniProtKB">
        <authorList>
            <consortium name="RefSeq"/>
        </authorList>
    </citation>
    <scope>IDENTIFICATION</scope>
    <source>
        <tissue evidence="6">Whole insect</tissue>
    </source>
</reference>
<dbReference type="PANTHER" id="PTHR23199">
    <property type="entry name" value="NEUROTROPHIN 1-RELATED"/>
    <property type="match status" value="1"/>
</dbReference>
<evidence type="ECO:0000256" key="4">
    <source>
        <dbReference type="SAM" id="SignalP"/>
    </source>
</evidence>
<dbReference type="KEGG" id="dvv:114326108"/>
<dbReference type="InParanoid" id="A0A6P7F9J3"/>